<dbReference type="STRING" id="363754.RHSP_79432"/>
<dbReference type="InterPro" id="IPR035952">
    <property type="entry name" value="Rhomboid-like_sf"/>
</dbReference>
<dbReference type="PANTHER" id="PTHR43731:SF14">
    <property type="entry name" value="PRESENILIN-ASSOCIATED RHOMBOID-LIKE PROTEIN, MITOCHONDRIAL"/>
    <property type="match status" value="1"/>
</dbReference>
<comment type="subcellular location">
    <subcellularLocation>
        <location evidence="1">Membrane</location>
        <topology evidence="1">Multi-pass membrane protein</topology>
    </subcellularLocation>
</comment>
<dbReference type="InterPro" id="IPR011990">
    <property type="entry name" value="TPR-like_helical_dom_sf"/>
</dbReference>
<feature type="transmembrane region" description="Helical" evidence="7">
    <location>
        <begin position="299"/>
        <end position="320"/>
    </location>
</feature>
<dbReference type="GO" id="GO:0004252">
    <property type="term" value="F:serine-type endopeptidase activity"/>
    <property type="evidence" value="ECO:0007669"/>
    <property type="project" value="InterPro"/>
</dbReference>
<dbReference type="Proteomes" id="UP000012429">
    <property type="component" value="Unassembled WGS sequence"/>
</dbReference>
<evidence type="ECO:0000313" key="10">
    <source>
        <dbReference type="Proteomes" id="UP000012429"/>
    </source>
</evidence>
<keyword evidence="3 7" id="KW-0812">Transmembrane</keyword>
<dbReference type="PATRIC" id="fig|363754.4.peg.3870"/>
<dbReference type="GO" id="GO:0016020">
    <property type="term" value="C:membrane"/>
    <property type="evidence" value="ECO:0007669"/>
    <property type="project" value="UniProtKB-SubCell"/>
</dbReference>
<feature type="transmembrane region" description="Helical" evidence="7">
    <location>
        <begin position="60"/>
        <end position="81"/>
    </location>
</feature>
<sequence>MTEFQFESFTMDTQAPQRMEFAYYKGRVLRFSLILLIFTAGLAAAPFLPERPGQAHPSAIVFLPIAALSGLLMIAMLLKIVKAEPGLAISSAGIFIESYADETIPWRAVRDIRRYKRTRTDQMYVDLDPAVARTLTRRGLARWVPKALRVSEATAVVSLRLLLGNPNWTYDECTDFLAKDREQQALADGGLSPASQVQDHAGPIFNLKGPPIFTYALIAILVGIYIVELKFGVIPSKGDTPDIQTLLVFGGTFRMRIMQYGEWWRLVTASLLHGNFLHLAFNCFALWRAGILLERLIGWRWFAALFCVSAIGGSVASLLINLDNIVGVGASGGIIGLFAAVIVASFHFPSGPLPEILRMGAIQILVPSILPLVAQTAGGMNIDYAAHLGGALAGGIVSLVLLKAWPSKQPHPRFSVAALIGSIGFAIIAAGSIWPISQLRAGYLADPFVQYFQGQYQLAADDFAASAQRDEKAAPYYHLWRFLAQTRGNDSQAASNLRIAASKLDQSKWPYPVYQLFLGELTPAEVTAKASNNDSLCEAIFYVGEWHLLRGQTAEAVPKFNAALFSCPKTFFEYEGAQGELVQLRRH</sequence>
<dbReference type="PANTHER" id="PTHR43731">
    <property type="entry name" value="RHOMBOID PROTEASE"/>
    <property type="match status" value="1"/>
</dbReference>
<evidence type="ECO:0000256" key="2">
    <source>
        <dbReference type="ARBA" id="ARBA00009045"/>
    </source>
</evidence>
<evidence type="ECO:0000256" key="5">
    <source>
        <dbReference type="ARBA" id="ARBA00022989"/>
    </source>
</evidence>
<feature type="transmembrane region" description="Helical" evidence="7">
    <location>
        <begin position="212"/>
        <end position="233"/>
    </location>
</feature>
<organism evidence="9 10">
    <name type="scientific">Rhizobium freirei PRF 81</name>
    <dbReference type="NCBI Taxonomy" id="363754"/>
    <lineage>
        <taxon>Bacteria</taxon>
        <taxon>Pseudomonadati</taxon>
        <taxon>Pseudomonadota</taxon>
        <taxon>Alphaproteobacteria</taxon>
        <taxon>Hyphomicrobiales</taxon>
        <taxon>Rhizobiaceae</taxon>
        <taxon>Rhizobium/Agrobacterium group</taxon>
        <taxon>Rhizobium</taxon>
    </lineage>
</organism>
<feature type="transmembrane region" description="Helical" evidence="7">
    <location>
        <begin position="384"/>
        <end position="402"/>
    </location>
</feature>
<evidence type="ECO:0000313" key="9">
    <source>
        <dbReference type="EMBL" id="ENN86436.1"/>
    </source>
</evidence>
<reference evidence="9 10" key="1">
    <citation type="journal article" date="2012" name="BMC Genomics">
        <title>Genomic basis of broad host range and environmental adaptability of Rhizobium tropici CIAT 899 and Rhizobium sp. PRF 81 which are used in inoculants for common bean (Phaseolus vulgaris L.).</title>
        <authorList>
            <person name="Ormeno-Orrillo E."/>
            <person name="Menna P."/>
            <person name="Almeida L.G."/>
            <person name="Ollero F.J."/>
            <person name="Nicolas M.F."/>
            <person name="Pains Rodrigues E."/>
            <person name="Shigueyoshi Nakatani A."/>
            <person name="Silva Batista J.S."/>
            <person name="Oliveira Chueire L.M."/>
            <person name="Souza R.C."/>
            <person name="Ribeiro Vasconcelos A.T."/>
            <person name="Megias M."/>
            <person name="Hungria M."/>
            <person name="Martinez-Romero E."/>
        </authorList>
    </citation>
    <scope>NUCLEOTIDE SEQUENCE [LARGE SCALE GENOMIC DNA]</scope>
    <source>
        <strain evidence="9 10">PRF 81</strain>
    </source>
</reference>
<evidence type="ECO:0000256" key="1">
    <source>
        <dbReference type="ARBA" id="ARBA00004141"/>
    </source>
</evidence>
<comment type="caution">
    <text evidence="9">The sequence shown here is derived from an EMBL/GenBank/DDBJ whole genome shotgun (WGS) entry which is preliminary data.</text>
</comment>
<feature type="transmembrane region" description="Helical" evidence="7">
    <location>
        <begin position="360"/>
        <end position="378"/>
    </location>
</feature>
<name>N6V0A6_9HYPH</name>
<dbReference type="SUPFAM" id="SSF144091">
    <property type="entry name" value="Rhomboid-like"/>
    <property type="match status" value="1"/>
</dbReference>
<dbReference type="InterPro" id="IPR022764">
    <property type="entry name" value="Peptidase_S54_rhomboid_dom"/>
</dbReference>
<keyword evidence="10" id="KW-1185">Reference proteome</keyword>
<feature type="transmembrane region" description="Helical" evidence="7">
    <location>
        <begin position="28"/>
        <end position="48"/>
    </location>
</feature>
<evidence type="ECO:0000256" key="7">
    <source>
        <dbReference type="SAM" id="Phobius"/>
    </source>
</evidence>
<feature type="transmembrane region" description="Helical" evidence="7">
    <location>
        <begin position="263"/>
        <end position="287"/>
    </location>
</feature>
<dbReference type="AlphaFoldDB" id="N6V0A6"/>
<keyword evidence="5 7" id="KW-1133">Transmembrane helix</keyword>
<dbReference type="Gene3D" id="1.25.40.10">
    <property type="entry name" value="Tetratricopeptide repeat domain"/>
    <property type="match status" value="1"/>
</dbReference>
<evidence type="ECO:0000259" key="8">
    <source>
        <dbReference type="Pfam" id="PF01694"/>
    </source>
</evidence>
<evidence type="ECO:0000256" key="3">
    <source>
        <dbReference type="ARBA" id="ARBA00022692"/>
    </source>
</evidence>
<feature type="transmembrane region" description="Helical" evidence="7">
    <location>
        <begin position="414"/>
        <end position="434"/>
    </location>
</feature>
<evidence type="ECO:0000256" key="4">
    <source>
        <dbReference type="ARBA" id="ARBA00022801"/>
    </source>
</evidence>
<evidence type="ECO:0000256" key="6">
    <source>
        <dbReference type="ARBA" id="ARBA00023136"/>
    </source>
</evidence>
<dbReference type="InterPro" id="IPR050925">
    <property type="entry name" value="Rhomboid_protease_S54"/>
</dbReference>
<feature type="domain" description="Peptidase S54 rhomboid" evidence="8">
    <location>
        <begin position="261"/>
        <end position="403"/>
    </location>
</feature>
<protein>
    <submittedName>
        <fullName evidence="9">Transmembrane rhomboid family protein</fullName>
    </submittedName>
</protein>
<dbReference type="Gene3D" id="1.20.1540.10">
    <property type="entry name" value="Rhomboid-like"/>
    <property type="match status" value="1"/>
</dbReference>
<proteinExistence type="inferred from homology"/>
<keyword evidence="4" id="KW-0378">Hydrolase</keyword>
<dbReference type="SUPFAM" id="SSF48452">
    <property type="entry name" value="TPR-like"/>
    <property type="match status" value="1"/>
</dbReference>
<gene>
    <name evidence="9" type="ORF">RHSP_79432</name>
</gene>
<comment type="similarity">
    <text evidence="2">Belongs to the peptidase S54 family.</text>
</comment>
<dbReference type="Pfam" id="PF01694">
    <property type="entry name" value="Rhomboid"/>
    <property type="match status" value="1"/>
</dbReference>
<accession>N6V0A6</accession>
<dbReference type="RefSeq" id="WP_004120618.1">
    <property type="nucleotide sequence ID" value="NZ_AQHN01000069.1"/>
</dbReference>
<dbReference type="EMBL" id="AQHN01000069">
    <property type="protein sequence ID" value="ENN86436.1"/>
    <property type="molecule type" value="Genomic_DNA"/>
</dbReference>
<feature type="transmembrane region" description="Helical" evidence="7">
    <location>
        <begin position="326"/>
        <end position="348"/>
    </location>
</feature>
<keyword evidence="6 7" id="KW-0472">Membrane</keyword>